<sequence>MNLPQCEGGLYWQPNIHYIPASIKFGDNGEVIVTGGPPENAKAGRFRPMKQQRERANRSSGSASWCLVGKSTAARSKIHVHPW</sequence>
<keyword evidence="3" id="KW-1185">Reference proteome</keyword>
<protein>
    <submittedName>
        <fullName evidence="2">Uncharacterized protein</fullName>
    </submittedName>
</protein>
<gene>
    <name evidence="2" type="ORF">SNEC2469_LOCUS34334</name>
</gene>
<evidence type="ECO:0000313" key="2">
    <source>
        <dbReference type="EMBL" id="CAE7941590.1"/>
    </source>
</evidence>
<dbReference type="Proteomes" id="UP000601435">
    <property type="component" value="Unassembled WGS sequence"/>
</dbReference>
<comment type="caution">
    <text evidence="2">The sequence shown here is derived from an EMBL/GenBank/DDBJ whole genome shotgun (WGS) entry which is preliminary data.</text>
</comment>
<feature type="region of interest" description="Disordered" evidence="1">
    <location>
        <begin position="36"/>
        <end position="62"/>
    </location>
</feature>
<proteinExistence type="predicted"/>
<dbReference type="AlphaFoldDB" id="A0A813CGU0"/>
<organism evidence="2 3">
    <name type="scientific">Symbiodinium necroappetens</name>
    <dbReference type="NCBI Taxonomy" id="1628268"/>
    <lineage>
        <taxon>Eukaryota</taxon>
        <taxon>Sar</taxon>
        <taxon>Alveolata</taxon>
        <taxon>Dinophyceae</taxon>
        <taxon>Suessiales</taxon>
        <taxon>Symbiodiniaceae</taxon>
        <taxon>Symbiodinium</taxon>
    </lineage>
</organism>
<evidence type="ECO:0000256" key="1">
    <source>
        <dbReference type="SAM" id="MobiDB-lite"/>
    </source>
</evidence>
<dbReference type="EMBL" id="CAJNJA010094363">
    <property type="protein sequence ID" value="CAE7941590.1"/>
    <property type="molecule type" value="Genomic_DNA"/>
</dbReference>
<reference evidence="2" key="1">
    <citation type="submission" date="2021-02" db="EMBL/GenBank/DDBJ databases">
        <authorList>
            <person name="Dougan E. K."/>
            <person name="Rhodes N."/>
            <person name="Thang M."/>
            <person name="Chan C."/>
        </authorList>
    </citation>
    <scope>NUCLEOTIDE SEQUENCE</scope>
</reference>
<accession>A0A813CGU0</accession>
<dbReference type="OrthoDB" id="10267569at2759"/>
<name>A0A813CGU0_9DINO</name>
<evidence type="ECO:0000313" key="3">
    <source>
        <dbReference type="Proteomes" id="UP000601435"/>
    </source>
</evidence>